<dbReference type="PANTHER" id="PTHR31635">
    <property type="entry name" value="REVERSE TRANSCRIPTASE DOMAIN-CONTAINING PROTEIN-RELATED"/>
    <property type="match status" value="1"/>
</dbReference>
<dbReference type="InterPro" id="IPR043502">
    <property type="entry name" value="DNA/RNA_pol_sf"/>
</dbReference>
<dbReference type="AlphaFoldDB" id="A0A803TVQ2"/>
<feature type="region of interest" description="Disordered" evidence="1">
    <location>
        <begin position="1"/>
        <end position="23"/>
    </location>
</feature>
<evidence type="ECO:0000256" key="1">
    <source>
        <dbReference type="SAM" id="MobiDB-lite"/>
    </source>
</evidence>
<dbReference type="Proteomes" id="UP000001646">
    <property type="component" value="Chromosome 2"/>
</dbReference>
<dbReference type="PROSITE" id="PS50878">
    <property type="entry name" value="RT_POL"/>
    <property type="match status" value="1"/>
</dbReference>
<dbReference type="CDD" id="cd01650">
    <property type="entry name" value="RT_nLTR_like"/>
    <property type="match status" value="1"/>
</dbReference>
<dbReference type="Pfam" id="PF00078">
    <property type="entry name" value="RVT_1"/>
    <property type="match status" value="1"/>
</dbReference>
<dbReference type="InterPro" id="IPR000477">
    <property type="entry name" value="RT_dom"/>
</dbReference>
<feature type="domain" description="Reverse transcriptase" evidence="2">
    <location>
        <begin position="211"/>
        <end position="468"/>
    </location>
</feature>
<dbReference type="InParanoid" id="A0A803TVQ2"/>
<protein>
    <recommendedName>
        <fullName evidence="2">Reverse transcriptase domain-containing protein</fullName>
    </recommendedName>
</protein>
<evidence type="ECO:0000313" key="4">
    <source>
        <dbReference type="Proteomes" id="UP000001646"/>
    </source>
</evidence>
<keyword evidence="4" id="KW-1185">Reference proteome</keyword>
<dbReference type="PANTHER" id="PTHR31635:SF196">
    <property type="entry name" value="REVERSE TRANSCRIPTASE DOMAIN-CONTAINING PROTEIN-RELATED"/>
    <property type="match status" value="1"/>
</dbReference>
<organism evidence="3 4">
    <name type="scientific">Anolis carolinensis</name>
    <name type="common">Green anole</name>
    <name type="synonym">American chameleon</name>
    <dbReference type="NCBI Taxonomy" id="28377"/>
    <lineage>
        <taxon>Eukaryota</taxon>
        <taxon>Metazoa</taxon>
        <taxon>Chordata</taxon>
        <taxon>Craniata</taxon>
        <taxon>Vertebrata</taxon>
        <taxon>Euteleostomi</taxon>
        <taxon>Lepidosauria</taxon>
        <taxon>Squamata</taxon>
        <taxon>Bifurcata</taxon>
        <taxon>Unidentata</taxon>
        <taxon>Episquamata</taxon>
        <taxon>Toxicofera</taxon>
        <taxon>Iguania</taxon>
        <taxon>Dactyloidae</taxon>
        <taxon>Anolis</taxon>
    </lineage>
</organism>
<name>A0A803TVQ2_ANOCA</name>
<proteinExistence type="predicted"/>
<dbReference type="SUPFAM" id="SSF56672">
    <property type="entry name" value="DNA/RNA polymerases"/>
    <property type="match status" value="1"/>
</dbReference>
<reference evidence="3 4" key="1">
    <citation type="submission" date="2009-12" db="EMBL/GenBank/DDBJ databases">
        <title>The Genome Sequence of Anolis carolinensis (Green Anole Lizard).</title>
        <authorList>
            <consortium name="The Genome Sequencing Platform"/>
            <person name="Di Palma F."/>
            <person name="Alfoldi J."/>
            <person name="Heiman D."/>
            <person name="Young S."/>
            <person name="Grabherr M."/>
            <person name="Johnson J."/>
            <person name="Lander E.S."/>
            <person name="Lindblad-Toh K."/>
        </authorList>
    </citation>
    <scope>NUCLEOTIDE SEQUENCE [LARGE SCALE GENOMIC DNA]</scope>
    <source>
        <strain evidence="3 4">JBL SC #1</strain>
    </source>
</reference>
<reference evidence="3" key="2">
    <citation type="submission" date="2025-08" db="UniProtKB">
        <authorList>
            <consortium name="Ensembl"/>
        </authorList>
    </citation>
    <scope>IDENTIFICATION</scope>
</reference>
<accession>A0A803TVQ2</accession>
<reference evidence="3" key="3">
    <citation type="submission" date="2025-09" db="UniProtKB">
        <authorList>
            <consortium name="Ensembl"/>
        </authorList>
    </citation>
    <scope>IDENTIFICATION</scope>
</reference>
<dbReference type="Ensembl" id="ENSACAT00000053259.1">
    <property type="protein sequence ID" value="ENSACAP00000039292.1"/>
    <property type="gene ID" value="ENSACAG00000039905.1"/>
</dbReference>
<dbReference type="GeneTree" id="ENSGT00940000163630"/>
<sequence>MGYNESGDERVNNKRSIKGKKETGRKENLLEKEIGKLENQYITKRTKLIYNELRAKKEELNKMEMDQVERNLIYPRREFFEFSNKNSKTLARAVQRKKMENTINEIKDTSGKICRQMKEKLKIFEEFYSKLYQAGEHSIDKINEYVEGNWNIKLREEDRKLLEAPIKEEEIEKVIMKLKNGKAPGWDGFGPEYYKIFGKKLIPKLAELYNAILNGEKIPESWKQALVVLIPKINRDETDPGSYRPISLINQDAKILSAIIANRMNNWIYKYNNNDQCGFIKGRQMSSLVGKLINKIQIIKNQQIKAGIVALDIFKAFDCVEWPTLKCILNKFGLGSRTMGLVNQLYSDNYIQVLVNDGITDRIKVTRGTRQGCPMLPILFAITIEILANVIRNDNKLIGIGKDSDKISLFADDTILTLKGIADKMEIIGEHIRKFGEITGLKINWKKSEMILFNYTKQEEEEFKIGGI</sequence>
<evidence type="ECO:0000259" key="2">
    <source>
        <dbReference type="PROSITE" id="PS50878"/>
    </source>
</evidence>
<evidence type="ECO:0000313" key="3">
    <source>
        <dbReference type="Ensembl" id="ENSACAP00000039292.1"/>
    </source>
</evidence>